<organism evidence="6 7">
    <name type="scientific">Octopus sinensis</name>
    <name type="common">East Asian common octopus</name>
    <dbReference type="NCBI Taxonomy" id="2607531"/>
    <lineage>
        <taxon>Eukaryota</taxon>
        <taxon>Metazoa</taxon>
        <taxon>Spiralia</taxon>
        <taxon>Lophotrochozoa</taxon>
        <taxon>Mollusca</taxon>
        <taxon>Cephalopoda</taxon>
        <taxon>Coleoidea</taxon>
        <taxon>Octopodiformes</taxon>
        <taxon>Octopoda</taxon>
        <taxon>Incirrata</taxon>
        <taxon>Octopodidae</taxon>
        <taxon>Octopus</taxon>
    </lineage>
</organism>
<evidence type="ECO:0000256" key="4">
    <source>
        <dbReference type="ARBA" id="ARBA00022490"/>
    </source>
</evidence>
<dbReference type="Gene3D" id="1.25.40.10">
    <property type="entry name" value="Tetratricopeptide repeat domain"/>
    <property type="match status" value="1"/>
</dbReference>
<accession>A0A6P7TV94</accession>
<name>A0A6P7TV94_9MOLL</name>
<feature type="region of interest" description="Disordered" evidence="5">
    <location>
        <begin position="295"/>
        <end position="314"/>
    </location>
</feature>
<dbReference type="GO" id="GO:0071818">
    <property type="term" value="C:BAT3 complex"/>
    <property type="evidence" value="ECO:0007669"/>
    <property type="project" value="TreeGrafter"/>
</dbReference>
<dbReference type="Proteomes" id="UP000515154">
    <property type="component" value="Unplaced"/>
</dbReference>
<dbReference type="Pfam" id="PF04190">
    <property type="entry name" value="GET4"/>
    <property type="match status" value="1"/>
</dbReference>
<sequence>MCAERLSRILAKCQACVDANNFYEAHQMYRTLYFRYNAQHKYEDALELLYKGSVTLLQHRQQTSGTDLASLFINTLTSSSSPVLEDPVNKVAHLFQCMESDNPGRQVYLIESINWTIKVDPKYKSGHPILHKKYGLIFWTEKNYEQARYHFLHSTDGANTAALLIEYHVSRGFPSEVDLFIAQAVLQFLCLQNKDTANIVFLKYTKEHPHLKKGPPFLMPLLNFIWFLLLALDTGKVSLFTILCEKYETSINRDPAYKEYLDRIGQLFFGLPPPKQSPHGILGNLLQSLFGAEDDREQDSAMGSSTEVTAEELD</sequence>
<dbReference type="KEGG" id="osn:115229498"/>
<evidence type="ECO:0000256" key="1">
    <source>
        <dbReference type="ARBA" id="ARBA00004514"/>
    </source>
</evidence>
<keyword evidence="4" id="KW-0963">Cytoplasm</keyword>
<keyword evidence="3" id="KW-0813">Transport</keyword>
<comment type="subcellular location">
    <subcellularLocation>
        <location evidence="1">Cytoplasm</location>
        <location evidence="1">Cytosol</location>
    </subcellularLocation>
</comment>
<evidence type="ECO:0000256" key="5">
    <source>
        <dbReference type="SAM" id="MobiDB-lite"/>
    </source>
</evidence>
<dbReference type="RefSeq" id="XP_029655698.1">
    <property type="nucleotide sequence ID" value="XM_029799838.2"/>
</dbReference>
<dbReference type="PANTHER" id="PTHR12875">
    <property type="entry name" value="GOLGI TO ER TRAFFIC PROTEIN 4 HOMOLOG"/>
    <property type="match status" value="1"/>
</dbReference>
<evidence type="ECO:0000313" key="6">
    <source>
        <dbReference type="Proteomes" id="UP000515154"/>
    </source>
</evidence>
<dbReference type="FunFam" id="1.25.40.10:FF:000060">
    <property type="entry name" value="Golgi to ER traffic protein 4 homolog"/>
    <property type="match status" value="1"/>
</dbReference>
<reference evidence="7" key="1">
    <citation type="submission" date="2025-08" db="UniProtKB">
        <authorList>
            <consortium name="RefSeq"/>
        </authorList>
    </citation>
    <scope>IDENTIFICATION</scope>
</reference>
<dbReference type="PANTHER" id="PTHR12875:SF0">
    <property type="entry name" value="GOLGI TO ER TRAFFIC PROTEIN 4 HOMOLOG"/>
    <property type="match status" value="1"/>
</dbReference>
<keyword evidence="6" id="KW-1185">Reference proteome</keyword>
<dbReference type="AlphaFoldDB" id="A0A6P7TV94"/>
<evidence type="ECO:0000256" key="2">
    <source>
        <dbReference type="ARBA" id="ARBA00005351"/>
    </source>
</evidence>
<proteinExistence type="inferred from homology"/>
<gene>
    <name evidence="7" type="primary">LOC115229498</name>
</gene>
<dbReference type="GO" id="GO:0045048">
    <property type="term" value="P:protein insertion into ER membrane"/>
    <property type="evidence" value="ECO:0007669"/>
    <property type="project" value="InterPro"/>
</dbReference>
<dbReference type="InterPro" id="IPR007317">
    <property type="entry name" value="GET4"/>
</dbReference>
<dbReference type="InterPro" id="IPR011990">
    <property type="entry name" value="TPR-like_helical_dom_sf"/>
</dbReference>
<evidence type="ECO:0000256" key="3">
    <source>
        <dbReference type="ARBA" id="ARBA00022448"/>
    </source>
</evidence>
<protein>
    <submittedName>
        <fullName evidence="7">Golgi to ER traffic protein 4 homolog</fullName>
    </submittedName>
</protein>
<comment type="similarity">
    <text evidence="2">Belongs to the GET4 family.</text>
</comment>
<evidence type="ECO:0000313" key="7">
    <source>
        <dbReference type="RefSeq" id="XP_029655698.1"/>
    </source>
</evidence>